<feature type="transmembrane region" description="Helical" evidence="3">
    <location>
        <begin position="113"/>
        <end position="134"/>
    </location>
</feature>
<comment type="catalytic activity">
    <reaction evidence="2">
        <text>2 GTP = 3',3'-c-di-GMP + 2 diphosphate</text>
        <dbReference type="Rhea" id="RHEA:24898"/>
        <dbReference type="ChEBI" id="CHEBI:33019"/>
        <dbReference type="ChEBI" id="CHEBI:37565"/>
        <dbReference type="ChEBI" id="CHEBI:58805"/>
        <dbReference type="EC" id="2.7.7.65"/>
    </reaction>
</comment>
<dbReference type="Proteomes" id="UP001595617">
    <property type="component" value="Unassembled WGS sequence"/>
</dbReference>
<protein>
    <recommendedName>
        <fullName evidence="1">diguanylate cyclase</fullName>
        <ecNumber evidence="1">2.7.7.65</ecNumber>
    </recommendedName>
</protein>
<dbReference type="EMBL" id="JBHRYR010000003">
    <property type="protein sequence ID" value="MFC3852684.1"/>
    <property type="molecule type" value="Genomic_DNA"/>
</dbReference>
<dbReference type="CDD" id="cd01949">
    <property type="entry name" value="GGDEF"/>
    <property type="match status" value="1"/>
</dbReference>
<keyword evidence="5" id="KW-0808">Transferase</keyword>
<dbReference type="InterPro" id="IPR050469">
    <property type="entry name" value="Diguanylate_Cyclase"/>
</dbReference>
<feature type="transmembrane region" description="Helical" evidence="3">
    <location>
        <begin position="33"/>
        <end position="48"/>
    </location>
</feature>
<evidence type="ECO:0000313" key="6">
    <source>
        <dbReference type="Proteomes" id="UP001595617"/>
    </source>
</evidence>
<reference evidence="6" key="1">
    <citation type="journal article" date="2019" name="Int. J. Syst. Evol. Microbiol.">
        <title>The Global Catalogue of Microorganisms (GCM) 10K type strain sequencing project: providing services to taxonomists for standard genome sequencing and annotation.</title>
        <authorList>
            <consortium name="The Broad Institute Genomics Platform"/>
            <consortium name="The Broad Institute Genome Sequencing Center for Infectious Disease"/>
            <person name="Wu L."/>
            <person name="Ma J."/>
        </authorList>
    </citation>
    <scope>NUCLEOTIDE SEQUENCE [LARGE SCALE GENOMIC DNA]</scope>
    <source>
        <strain evidence="6">IBRC 10765</strain>
    </source>
</reference>
<dbReference type="InterPro" id="IPR000160">
    <property type="entry name" value="GGDEF_dom"/>
</dbReference>
<dbReference type="Pfam" id="PF00990">
    <property type="entry name" value="GGDEF"/>
    <property type="match status" value="2"/>
</dbReference>
<dbReference type="PROSITE" id="PS50887">
    <property type="entry name" value="GGDEF"/>
    <property type="match status" value="1"/>
</dbReference>
<dbReference type="Gene3D" id="3.30.70.270">
    <property type="match status" value="1"/>
</dbReference>
<dbReference type="PANTHER" id="PTHR45138:SF9">
    <property type="entry name" value="DIGUANYLATE CYCLASE DGCM-RELATED"/>
    <property type="match status" value="1"/>
</dbReference>
<dbReference type="RefSeq" id="WP_380695127.1">
    <property type="nucleotide sequence ID" value="NZ_JBHRYR010000003.1"/>
</dbReference>
<dbReference type="InterPro" id="IPR029787">
    <property type="entry name" value="Nucleotide_cyclase"/>
</dbReference>
<evidence type="ECO:0000256" key="1">
    <source>
        <dbReference type="ARBA" id="ARBA00012528"/>
    </source>
</evidence>
<feature type="transmembrane region" description="Helical" evidence="3">
    <location>
        <begin position="179"/>
        <end position="198"/>
    </location>
</feature>
<gene>
    <name evidence="5" type="ORF">ACFOOG_07560</name>
</gene>
<comment type="caution">
    <text evidence="5">The sequence shown here is derived from an EMBL/GenBank/DDBJ whole genome shotgun (WGS) entry which is preliminary data.</text>
</comment>
<keyword evidence="3" id="KW-0812">Transmembrane</keyword>
<feature type="transmembrane region" description="Helical" evidence="3">
    <location>
        <begin position="204"/>
        <end position="224"/>
    </location>
</feature>
<proteinExistence type="predicted"/>
<feature type="transmembrane region" description="Helical" evidence="3">
    <location>
        <begin position="79"/>
        <end position="101"/>
    </location>
</feature>
<keyword evidence="3" id="KW-0472">Membrane</keyword>
<sequence length="399" mass="44876">MPVFILLPVLALATLQWGWPTHALFTALPFPETPFVILFLVAGVAALMRQWHWMVWLALVAGHYWAALLGLQQPMSEPAVAALFFVLPLLVTFLMLVLTVLPVPHAISIPGVLLVFACFFLPIALVEAPLALWLGALNIPDFLFARPLTTGYVTWGQIWWFSASLFLWLGLVSFRYARAAVWGQFGVWLAILLFYVMLDRPNASGWIVLAACLTLLLTLAYEMLRLAYVDELTQLPQRRALERHLKHLGRRSAVCMLDVDHFKQFNDTWGHEVGDQVLRLLGSILAELRGVSAYRYGGEEFTLVFNHNRVDAIKEKLEEARQRVEAYPLALRRLDRPENIREGKSRRGKGGGPKTVHITISLGCALRQSGDNAESLLKRADEALYSAKQAGRNQVKMAQ</sequence>
<feature type="transmembrane region" description="Helical" evidence="3">
    <location>
        <begin position="55"/>
        <end position="73"/>
    </location>
</feature>
<evidence type="ECO:0000256" key="3">
    <source>
        <dbReference type="SAM" id="Phobius"/>
    </source>
</evidence>
<name>A0ABV7ZWT5_9GAMM</name>
<dbReference type="EC" id="2.7.7.65" evidence="1"/>
<keyword evidence="6" id="KW-1185">Reference proteome</keyword>
<evidence type="ECO:0000256" key="2">
    <source>
        <dbReference type="ARBA" id="ARBA00034247"/>
    </source>
</evidence>
<feature type="transmembrane region" description="Helical" evidence="3">
    <location>
        <begin position="154"/>
        <end position="172"/>
    </location>
</feature>
<accession>A0ABV7ZWT5</accession>
<dbReference type="SUPFAM" id="SSF55073">
    <property type="entry name" value="Nucleotide cyclase"/>
    <property type="match status" value="1"/>
</dbReference>
<dbReference type="InterPro" id="IPR043128">
    <property type="entry name" value="Rev_trsase/Diguanyl_cyclase"/>
</dbReference>
<feature type="domain" description="GGDEF" evidence="4">
    <location>
        <begin position="250"/>
        <end position="399"/>
    </location>
</feature>
<keyword evidence="3" id="KW-1133">Transmembrane helix</keyword>
<dbReference type="GO" id="GO:0052621">
    <property type="term" value="F:diguanylate cyclase activity"/>
    <property type="evidence" value="ECO:0007669"/>
    <property type="project" value="UniProtKB-EC"/>
</dbReference>
<dbReference type="PANTHER" id="PTHR45138">
    <property type="entry name" value="REGULATORY COMPONENTS OF SENSORY TRANSDUCTION SYSTEM"/>
    <property type="match status" value="1"/>
</dbReference>
<dbReference type="NCBIfam" id="TIGR00254">
    <property type="entry name" value="GGDEF"/>
    <property type="match status" value="1"/>
</dbReference>
<evidence type="ECO:0000313" key="5">
    <source>
        <dbReference type="EMBL" id="MFC3852684.1"/>
    </source>
</evidence>
<organism evidence="5 6">
    <name type="scientific">Saccharospirillum mangrovi</name>
    <dbReference type="NCBI Taxonomy" id="2161747"/>
    <lineage>
        <taxon>Bacteria</taxon>
        <taxon>Pseudomonadati</taxon>
        <taxon>Pseudomonadota</taxon>
        <taxon>Gammaproteobacteria</taxon>
        <taxon>Oceanospirillales</taxon>
        <taxon>Saccharospirillaceae</taxon>
        <taxon>Saccharospirillum</taxon>
    </lineage>
</organism>
<keyword evidence="5" id="KW-0548">Nucleotidyltransferase</keyword>
<dbReference type="SMART" id="SM00267">
    <property type="entry name" value="GGDEF"/>
    <property type="match status" value="1"/>
</dbReference>
<evidence type="ECO:0000259" key="4">
    <source>
        <dbReference type="PROSITE" id="PS50887"/>
    </source>
</evidence>